<evidence type="ECO:0000313" key="2">
    <source>
        <dbReference type="EMBL" id="TQE96172.1"/>
    </source>
</evidence>
<gene>
    <name evidence="2" type="ORF">FKZ61_08805</name>
</gene>
<dbReference type="RefSeq" id="WP_141609725.1">
    <property type="nucleotide sequence ID" value="NZ_VIGC02000009.1"/>
</dbReference>
<dbReference type="AlphaFoldDB" id="A0A540VHK5"/>
<feature type="compositionally biased region" description="Basic and acidic residues" evidence="1">
    <location>
        <begin position="269"/>
        <end position="285"/>
    </location>
</feature>
<dbReference type="EMBL" id="VIGC01000009">
    <property type="protein sequence ID" value="TQE96172.1"/>
    <property type="molecule type" value="Genomic_DNA"/>
</dbReference>
<comment type="caution">
    <text evidence="2">The sequence shown here is derived from an EMBL/GenBank/DDBJ whole genome shotgun (WGS) entry which is preliminary data.</text>
</comment>
<evidence type="ECO:0000313" key="3">
    <source>
        <dbReference type="Proteomes" id="UP000317371"/>
    </source>
</evidence>
<dbReference type="SUPFAM" id="SSF57997">
    <property type="entry name" value="Tropomyosin"/>
    <property type="match status" value="1"/>
</dbReference>
<protein>
    <recommendedName>
        <fullName evidence="4">Transposase</fullName>
    </recommendedName>
</protein>
<accession>A0A540VHK5</accession>
<feature type="region of interest" description="Disordered" evidence="1">
    <location>
        <begin position="268"/>
        <end position="291"/>
    </location>
</feature>
<reference evidence="2 3" key="1">
    <citation type="submission" date="2019-06" db="EMBL/GenBank/DDBJ databases">
        <title>Genome sequence of Litorilinea aerophila BAA-2444.</title>
        <authorList>
            <person name="Maclea K.S."/>
            <person name="Maurais E.G."/>
            <person name="Iannazzi L.C."/>
        </authorList>
    </citation>
    <scope>NUCLEOTIDE SEQUENCE [LARGE SCALE GENOMIC DNA]</scope>
    <source>
        <strain evidence="2 3">ATCC BAA-2444</strain>
    </source>
</reference>
<dbReference type="Proteomes" id="UP000317371">
    <property type="component" value="Unassembled WGS sequence"/>
</dbReference>
<dbReference type="InParanoid" id="A0A540VHK5"/>
<evidence type="ECO:0000256" key="1">
    <source>
        <dbReference type="SAM" id="MobiDB-lite"/>
    </source>
</evidence>
<keyword evidence="3" id="KW-1185">Reference proteome</keyword>
<organism evidence="2 3">
    <name type="scientific">Litorilinea aerophila</name>
    <dbReference type="NCBI Taxonomy" id="1204385"/>
    <lineage>
        <taxon>Bacteria</taxon>
        <taxon>Bacillati</taxon>
        <taxon>Chloroflexota</taxon>
        <taxon>Caldilineae</taxon>
        <taxon>Caldilineales</taxon>
        <taxon>Caldilineaceae</taxon>
        <taxon>Litorilinea</taxon>
    </lineage>
</organism>
<name>A0A540VHK5_9CHLR</name>
<sequence>MSSDETQVQHTQHAFLVAWGWFAEHIGLIQAFQGLSLKQKRYHHTPQGKVLEFLVAILGGLKHLQDISLSAHPLDRDQAVAQAWGQPGWADYSGVSRTLRGLSWEEARQIALTLAQIGQPYIEAELRRLRAQGKRLRYDGDLTGIPVSNTSQTYPHAAFGHMDDAIRLGYQAALVSLESPTYGRLWLSVAHHPGDTVSCTQAEALVLAAEVRTGLRPRRRTELLRSRIQALEQQLAQTGQRLDTQKGAVERARERLAEAAQQRQACQQHLDDLEHDDRIRNRPERPSSALAQARRRLQAAAKRLKGREDAWQQAQRRLARTTAHWEEQQAAWSLLSQRLTRFEQDNATNPEPMEAEFRLDAGFGTYENLALLIEMGYEVYTKPHSHRVVAYLRRQVTNQTAWVRVGANAEMTAWPEWKLKGCPYPLDVALERFYTGKTLQHSALAHFGSDPVTQNLPAWFEHYNGRQTIEAGIKENKQVFHLHHIQVRSEPAIYLQECFVVFAANFIRWASHWLASQALPGDNALNVGQLGIKRQVQVAAHASAQVIRNSEGRLLKFSEHSAFAGKVLRLPGRSHPPPERPKFASLMPFFIESHLIAQPLR</sequence>
<proteinExistence type="predicted"/>
<evidence type="ECO:0008006" key="4">
    <source>
        <dbReference type="Google" id="ProtNLM"/>
    </source>
</evidence>